<dbReference type="GO" id="GO:0004364">
    <property type="term" value="F:glutathione transferase activity"/>
    <property type="evidence" value="ECO:0007669"/>
    <property type="project" value="TreeGrafter"/>
</dbReference>
<name>A0A7U4P888_9BURK</name>
<organism evidence="1 2">
    <name type="scientific">Burkholderia humptydooensis</name>
    <dbReference type="NCBI Taxonomy" id="430531"/>
    <lineage>
        <taxon>Bacteria</taxon>
        <taxon>Pseudomonadati</taxon>
        <taxon>Pseudomonadota</taxon>
        <taxon>Betaproteobacteria</taxon>
        <taxon>Burkholderiales</taxon>
        <taxon>Burkholderiaceae</taxon>
        <taxon>Burkholderia</taxon>
        <taxon>pseudomallei group</taxon>
    </lineage>
</organism>
<dbReference type="KEGG" id="bhg:I6G56_29625"/>
<gene>
    <name evidence="1" type="ORF">I6G56_29625</name>
</gene>
<dbReference type="GO" id="GO:0006559">
    <property type="term" value="P:L-phenylalanine catabolic process"/>
    <property type="evidence" value="ECO:0007669"/>
    <property type="project" value="TreeGrafter"/>
</dbReference>
<dbReference type="RefSeq" id="WP_009914102.1">
    <property type="nucleotide sequence ID" value="NZ_CM003627.1"/>
</dbReference>
<dbReference type="PANTHER" id="PTHR42673">
    <property type="entry name" value="MALEYLACETOACETATE ISOMERASE"/>
    <property type="match status" value="1"/>
</dbReference>
<evidence type="ECO:0000313" key="2">
    <source>
        <dbReference type="Proteomes" id="UP000594943"/>
    </source>
</evidence>
<dbReference type="SUPFAM" id="SSF52833">
    <property type="entry name" value="Thioredoxin-like"/>
    <property type="match status" value="1"/>
</dbReference>
<dbReference type="EMBL" id="CP065687">
    <property type="protein sequence ID" value="QPS46258.1"/>
    <property type="molecule type" value="Genomic_DNA"/>
</dbReference>
<accession>A0A7U4P888</accession>
<dbReference type="AlphaFoldDB" id="A0A7U4P888"/>
<dbReference type="Proteomes" id="UP000594943">
    <property type="component" value="Chromosome 2"/>
</dbReference>
<dbReference type="InterPro" id="IPR036249">
    <property type="entry name" value="Thioredoxin-like_sf"/>
</dbReference>
<accession>A0A7T2X0V6</accession>
<dbReference type="GO" id="GO:0016034">
    <property type="term" value="F:maleylacetoacetate isomerase activity"/>
    <property type="evidence" value="ECO:0007669"/>
    <property type="project" value="TreeGrafter"/>
</dbReference>
<dbReference type="InterPro" id="IPR004045">
    <property type="entry name" value="Glutathione_S-Trfase_N"/>
</dbReference>
<keyword evidence="1" id="KW-0808">Transferase</keyword>
<sequence>MKLIGTYFSPFARRVGVALNVLDIGFEHDPLNGYTEAARADLLNPVGKVPVLELDDGTRLIDSGAILDFLDERVGPERALAPRFGAPRQAMLQLAAIATTIYEKTTARYAEEHRADNGTQADLIDRYRTQTLNGFTALDEVVRSGGPIRSTALNLATITAVVAYDYAQATHPDLDLGSHARALSAVAASVADHPAFARTRP</sequence>
<dbReference type="Gene3D" id="1.20.1050.10">
    <property type="match status" value="1"/>
</dbReference>
<proteinExistence type="predicted"/>
<reference evidence="1 2" key="1">
    <citation type="submission" date="2020-12" db="EMBL/GenBank/DDBJ databases">
        <title>FDA dAtabase for Regulatory Grade micrObial Sequences (FDA-ARGOS): Supporting development and validation of Infectious Disease Dx tests.</title>
        <authorList>
            <person name="Nelson B."/>
            <person name="Plummer A."/>
            <person name="Tallon L."/>
            <person name="Sadzewicz L."/>
            <person name="Zhao X."/>
            <person name="Boylan J."/>
            <person name="Ott S."/>
            <person name="Bowen H."/>
            <person name="Vavikolanu K."/>
            <person name="Mehta A."/>
            <person name="Aluvathingal J."/>
            <person name="Nadendla S."/>
            <person name="Myers T."/>
            <person name="Yan Y."/>
            <person name="Sichtig H."/>
        </authorList>
    </citation>
    <scope>NUCLEOTIDE SEQUENCE [LARGE SCALE GENOMIC DNA]</scope>
    <source>
        <strain evidence="1 2">FDAARGOS_899</strain>
    </source>
</reference>
<evidence type="ECO:0000313" key="1">
    <source>
        <dbReference type="EMBL" id="QPS46258.1"/>
    </source>
</evidence>
<dbReference type="PANTHER" id="PTHR42673:SF21">
    <property type="entry name" value="GLUTATHIONE S-TRANSFERASE YFCF"/>
    <property type="match status" value="1"/>
</dbReference>
<dbReference type="GO" id="GO:0006749">
    <property type="term" value="P:glutathione metabolic process"/>
    <property type="evidence" value="ECO:0007669"/>
    <property type="project" value="TreeGrafter"/>
</dbReference>
<protein>
    <submittedName>
        <fullName evidence="1">Glutathione S-transferase N-terminal domain-containing protein</fullName>
    </submittedName>
</protein>
<dbReference type="Gene3D" id="3.40.30.10">
    <property type="entry name" value="Glutaredoxin"/>
    <property type="match status" value="1"/>
</dbReference>
<dbReference type="PROSITE" id="PS50404">
    <property type="entry name" value="GST_NTER"/>
    <property type="match status" value="1"/>
</dbReference>
<dbReference type="Pfam" id="PF13417">
    <property type="entry name" value="GST_N_3"/>
    <property type="match status" value="1"/>
</dbReference>